<evidence type="ECO:0000259" key="1">
    <source>
        <dbReference type="Pfam" id="PF19192"/>
    </source>
</evidence>
<evidence type="ECO:0000313" key="2">
    <source>
        <dbReference type="EMBL" id="CUO60174.1"/>
    </source>
</evidence>
<protein>
    <recommendedName>
        <fullName evidence="1">Response receiver domain-containing protein</fullName>
    </recommendedName>
</protein>
<proteinExistence type="predicted"/>
<dbReference type="Proteomes" id="UP000095517">
    <property type="component" value="Unassembled WGS sequence"/>
</dbReference>
<name>A0A174GCD9_9BACE</name>
<reference evidence="2 3" key="1">
    <citation type="submission" date="2015-09" db="EMBL/GenBank/DDBJ databases">
        <authorList>
            <consortium name="Pathogen Informatics"/>
        </authorList>
    </citation>
    <scope>NUCLEOTIDE SEQUENCE [LARGE SCALE GENOMIC DNA]</scope>
    <source>
        <strain evidence="2 3">2789STDY5608840</strain>
    </source>
</reference>
<dbReference type="EMBL" id="CYZH01000012">
    <property type="protein sequence ID" value="CUO60174.1"/>
    <property type="molecule type" value="Genomic_DNA"/>
</dbReference>
<dbReference type="Pfam" id="PF19192">
    <property type="entry name" value="Response_reg_2"/>
    <property type="match status" value="1"/>
</dbReference>
<dbReference type="STRING" id="338188.ERS852397_02372"/>
<sequence>MLEPEEIKDLIADSIKSAVCIDDQYAEPYQKAPKNGKDAEILYHSFRQQGKCDLDIYNYNNLEDFIKAREYLFCNKELLILDWELSPSAQNVYEDSLKILEDAINNSYIQFITIYTQAPSFNEIVYRIFSYFYFNSMENNSLRKEKYKNLTEEIEDALSEINSDLSSDDLEEAIRKYISGYSIYPNKQQHIESEIKAEIFNKVDKKEQGRICKLLFPILNRYGFGTYREFYLWYELYYSTKDDILEIVREGQSPLPLKVLNIDNTTPALLINNTVIFVLEKQKGTNEGITPKDVFHKICQIISTITNCRSLILSLRLKLIINEKLAILGKGLGGLNEEALVYHANSYNDKTNEGRFEYLISCLTNHINQNVIDNLDYPKLEKLFKEENIKEPEDKHLAALNAFLTFTSKNKMYQWRHQLKSGDIFKLEVPILHESNLTPEIEYIICITQSCDCLRPEKVNYNFAFTSGKSAILSTALSKVQTDCYSFINDHEAIQWSNKFFTLNLKNSYIFNINDKIPVILNDGKPNHLEYIGNQKEIFSQRIINATFNRASRMGVDLPEKKEKNCKNIN</sequence>
<organism evidence="2 3">
    <name type="scientific">Bacteroides finegoldii</name>
    <dbReference type="NCBI Taxonomy" id="338188"/>
    <lineage>
        <taxon>Bacteria</taxon>
        <taxon>Pseudomonadati</taxon>
        <taxon>Bacteroidota</taxon>
        <taxon>Bacteroidia</taxon>
        <taxon>Bacteroidales</taxon>
        <taxon>Bacteroidaceae</taxon>
        <taxon>Bacteroides</taxon>
    </lineage>
</organism>
<dbReference type="AlphaFoldDB" id="A0A174GCD9"/>
<evidence type="ECO:0000313" key="3">
    <source>
        <dbReference type="Proteomes" id="UP000095517"/>
    </source>
</evidence>
<dbReference type="InterPro" id="IPR043834">
    <property type="entry name" value="REC"/>
</dbReference>
<feature type="domain" description="Response receiver" evidence="1">
    <location>
        <begin position="14"/>
        <end position="155"/>
    </location>
</feature>
<dbReference type="RefSeq" id="WP_055279200.1">
    <property type="nucleotide sequence ID" value="NZ_CABIXA010000012.1"/>
</dbReference>
<accession>A0A174GCD9</accession>
<gene>
    <name evidence="2" type="ORF">ERS852397_02372</name>
</gene>